<keyword evidence="1" id="KW-0418">Kinase</keyword>
<proteinExistence type="predicted"/>
<dbReference type="EC" id="2.7.12.1" evidence="1"/>
<reference evidence="1" key="1">
    <citation type="submission" date="2024-02" db="EMBL/GenBank/DDBJ databases">
        <title>Metagenome Assembled Genome of Zalaria obscura JY119.</title>
        <authorList>
            <person name="Vighnesh L."/>
            <person name="Jagadeeshwari U."/>
            <person name="Venkata Ramana C."/>
            <person name="Sasikala C."/>
        </authorList>
    </citation>
    <scope>NUCLEOTIDE SEQUENCE</scope>
    <source>
        <strain evidence="1">JY119</strain>
    </source>
</reference>
<accession>A0ACC3S3B4</accession>
<keyword evidence="1" id="KW-0808">Transferase</keyword>
<name>A0ACC3S3B4_9PEZI</name>
<dbReference type="Proteomes" id="UP001320706">
    <property type="component" value="Unassembled WGS sequence"/>
</dbReference>
<comment type="caution">
    <text evidence="1">The sequence shown here is derived from an EMBL/GenBank/DDBJ whole genome shotgun (WGS) entry which is preliminary data.</text>
</comment>
<keyword evidence="2" id="KW-1185">Reference proteome</keyword>
<dbReference type="EMBL" id="JAMKPW020000043">
    <property type="protein sequence ID" value="KAK8194109.1"/>
    <property type="molecule type" value="Genomic_DNA"/>
</dbReference>
<gene>
    <name evidence="1" type="primary">LKH1</name>
    <name evidence="1" type="ORF">M8818_007295</name>
</gene>
<evidence type="ECO:0000313" key="1">
    <source>
        <dbReference type="EMBL" id="KAK8194109.1"/>
    </source>
</evidence>
<sequence length="742" mass="84030">MSTPSTATITVPPNHQYYPHQPAYLPPMTDYHHSPAYSHPSSKPAHPPYPNGYASNNPNSDVRGSVTSSSRQLPPPPTSTFDSPTASQSMSGSKKRGREQVDWESYFGGKPPKEIIVIDDDDDTQPQPRSQIQSPPAQSSRPTQAAKAPATNGAPSVSRHIDKRRKAATGTYDPVYQQQPSYSATQTPYLDDVKRNYTGSTDRASYNTTAPTSLGSQASNGTYYEEGAVGQKRKRATRQAAADQKRREVEARPDPYADYIPPRKPPYKAKEVYVPVVQDRTASKDHKVDDDDGHYVVAEGADLTERYSIVKLLGQGTFGKVVRAYDRKRSCEVAVKIIRSVQKYRDASRIELRVLETLKQNDQSNRNKCIHFRETFDFRNHICIVTDLLGQSVFDFLKSNQFVPFPSSHIQGFARQLFTSVAFLHDLNLIHTDLKPENILLVNNNYQTFTYNRNIPSSSATTARSAKFRKVLLDPEIRLIDFGSATFDDEYHSSVVSTRHYRAPEIILNLGWSFPCDIWSIGCILVEFFTGDALFQTHDNLEHLAMMEAVCNGPLDKHLVKQVTSARGSNKNSAAAYFKRQMLDYPQQDTPRSSRKFVKAMKHLHVRPANFSRLNNYPDPPLAWSQPLKHVDLTTTGADETHPNLLNNPYTAYLRQLQETIPPHTEFNRKFLDLLRRIFVYDPKKRITAKEALRHPWFKESIEDDGTEATKIRIERERADRAQREQRSQVQAQAGAHAPIVR</sequence>
<protein>
    <submittedName>
        <fullName evidence="1">Serine threonine protein kinase CMGC group</fullName>
        <ecNumber evidence="1">2.7.12.1</ecNumber>
    </submittedName>
</protein>
<evidence type="ECO:0000313" key="2">
    <source>
        <dbReference type="Proteomes" id="UP001320706"/>
    </source>
</evidence>
<organism evidence="1 2">
    <name type="scientific">Zalaria obscura</name>
    <dbReference type="NCBI Taxonomy" id="2024903"/>
    <lineage>
        <taxon>Eukaryota</taxon>
        <taxon>Fungi</taxon>
        <taxon>Dikarya</taxon>
        <taxon>Ascomycota</taxon>
        <taxon>Pezizomycotina</taxon>
        <taxon>Dothideomycetes</taxon>
        <taxon>Dothideomycetidae</taxon>
        <taxon>Dothideales</taxon>
        <taxon>Zalariaceae</taxon>
        <taxon>Zalaria</taxon>
    </lineage>
</organism>